<accession>A0ABP1FS47</accession>
<evidence type="ECO:0000256" key="4">
    <source>
        <dbReference type="SAM" id="MobiDB-lite"/>
    </source>
</evidence>
<evidence type="ECO:0000256" key="2">
    <source>
        <dbReference type="ARBA" id="ARBA00022980"/>
    </source>
</evidence>
<evidence type="ECO:0000256" key="3">
    <source>
        <dbReference type="ARBA" id="ARBA00023274"/>
    </source>
</evidence>
<dbReference type="InterPro" id="IPR000915">
    <property type="entry name" value="60S_ribosomal_eL6"/>
</dbReference>
<comment type="similarity">
    <text evidence="1">Belongs to the eukaryotic ribosomal protein eL6 family.</text>
</comment>
<dbReference type="Pfam" id="PF01159">
    <property type="entry name" value="Ribosomal_L6e"/>
    <property type="match status" value="1"/>
</dbReference>
<evidence type="ECO:0000259" key="5">
    <source>
        <dbReference type="Pfam" id="PF03868"/>
    </source>
</evidence>
<dbReference type="EMBL" id="CAXHTA020000006">
    <property type="protein sequence ID" value="CAL5222236.1"/>
    <property type="molecule type" value="Genomic_DNA"/>
</dbReference>
<evidence type="ECO:0000313" key="7">
    <source>
        <dbReference type="Proteomes" id="UP001497392"/>
    </source>
</evidence>
<keyword evidence="2" id="KW-0689">Ribosomal protein</keyword>
<feature type="domain" description="Large ribosomal subunit protein uL6 N-terminal" evidence="5">
    <location>
        <begin position="3"/>
        <end position="53"/>
    </location>
</feature>
<dbReference type="PANTHER" id="PTHR10715:SF0">
    <property type="entry name" value="LARGE RIBOSOMAL SUBUNIT PROTEIN EL6"/>
    <property type="match status" value="1"/>
</dbReference>
<feature type="region of interest" description="Disordered" evidence="4">
    <location>
        <begin position="163"/>
        <end position="188"/>
    </location>
</feature>
<dbReference type="InterPro" id="IPR008991">
    <property type="entry name" value="Translation_prot_SH3-like_sf"/>
</dbReference>
<protein>
    <submittedName>
        <fullName evidence="6">G4570 protein</fullName>
    </submittedName>
</protein>
<gene>
    <name evidence="6" type="primary">g4570</name>
    <name evidence="6" type="ORF">VP750_LOCUS3895</name>
</gene>
<keyword evidence="3" id="KW-0687">Ribonucleoprotein</keyword>
<feature type="compositionally biased region" description="Basic and acidic residues" evidence="4">
    <location>
        <begin position="45"/>
        <end position="69"/>
    </location>
</feature>
<name>A0ABP1FS47_9CHLO</name>
<proteinExistence type="inferred from homology"/>
<evidence type="ECO:0000256" key="1">
    <source>
        <dbReference type="ARBA" id="ARBA00010592"/>
    </source>
</evidence>
<keyword evidence="7" id="KW-1185">Reference proteome</keyword>
<feature type="region of interest" description="Disordered" evidence="4">
    <location>
        <begin position="1"/>
        <end position="69"/>
    </location>
</feature>
<dbReference type="CDD" id="cd13156">
    <property type="entry name" value="KOW_RPL6"/>
    <property type="match status" value="1"/>
</dbReference>
<dbReference type="Pfam" id="PF03868">
    <property type="entry name" value="Ribosomal_L6e_N"/>
    <property type="match status" value="1"/>
</dbReference>
<dbReference type="Proteomes" id="UP001497392">
    <property type="component" value="Unassembled WGS sequence"/>
</dbReference>
<comment type="caution">
    <text evidence="6">The sequence shown here is derived from an EMBL/GenBank/DDBJ whole genome shotgun (WGS) entry which is preliminary data.</text>
</comment>
<dbReference type="Gene3D" id="2.30.30.30">
    <property type="match status" value="1"/>
</dbReference>
<feature type="compositionally biased region" description="Basic and acidic residues" evidence="4">
    <location>
        <begin position="14"/>
        <end position="25"/>
    </location>
</feature>
<dbReference type="InterPro" id="IPR041997">
    <property type="entry name" value="Ribosomal_eL6_KOW"/>
</dbReference>
<evidence type="ECO:0000313" key="6">
    <source>
        <dbReference type="EMBL" id="CAL5222236.1"/>
    </source>
</evidence>
<dbReference type="InterPro" id="IPR005568">
    <property type="entry name" value="Ribosomal_uL6_N"/>
</dbReference>
<reference evidence="6 7" key="1">
    <citation type="submission" date="2024-06" db="EMBL/GenBank/DDBJ databases">
        <authorList>
            <person name="Kraege A."/>
            <person name="Thomma B."/>
        </authorList>
    </citation>
    <scope>NUCLEOTIDE SEQUENCE [LARGE SCALE GENOMIC DNA]</scope>
</reference>
<dbReference type="InterPro" id="IPR014722">
    <property type="entry name" value="Rib_uL2_dom2"/>
</dbReference>
<feature type="compositionally biased region" description="Basic residues" evidence="4">
    <location>
        <begin position="26"/>
        <end position="41"/>
    </location>
</feature>
<dbReference type="PANTHER" id="PTHR10715">
    <property type="entry name" value="60S RIBOSOMAL PROTEIN L6"/>
    <property type="match status" value="1"/>
</dbReference>
<dbReference type="SUPFAM" id="SSF50104">
    <property type="entry name" value="Translation proteins SH3-like domain"/>
    <property type="match status" value="1"/>
</dbReference>
<organism evidence="6 7">
    <name type="scientific">Coccomyxa viridis</name>
    <dbReference type="NCBI Taxonomy" id="1274662"/>
    <lineage>
        <taxon>Eukaryota</taxon>
        <taxon>Viridiplantae</taxon>
        <taxon>Chlorophyta</taxon>
        <taxon>core chlorophytes</taxon>
        <taxon>Trebouxiophyceae</taxon>
        <taxon>Trebouxiophyceae incertae sedis</taxon>
        <taxon>Coccomyxaceae</taxon>
        <taxon>Coccomyxa</taxon>
    </lineage>
</organism>
<sequence length="231" mass="25679">MAPKAKPSRAAGPELHRGIGREGRSKTYKRRGLWAIKKKNGGKFPVHEKKEKAAEPESKGPRFYPADDVKKPLRRRGAPKAAKLRASLTPGTVVILLAGRFKGKRAIFLKQLESGLLLVTGPFVVNGVPLKRVNQAYVIATSTKVELKGSDVSKLEDSHFKAADKPKEKKGEEGFFKKDTEPEEKELSKEYIERQKTVDEALVKALSPELKGYLGARFTLHAGDRPHLMKF</sequence>